<evidence type="ECO:0000313" key="4">
    <source>
        <dbReference type="Proteomes" id="UP000246005"/>
    </source>
</evidence>
<keyword evidence="3" id="KW-0456">Lyase</keyword>
<keyword evidence="3" id="KW-0560">Oxidoreductase</keyword>
<dbReference type="GO" id="GO:0046872">
    <property type="term" value="F:metal ion binding"/>
    <property type="evidence" value="ECO:0007669"/>
    <property type="project" value="UniProtKB-KW"/>
</dbReference>
<sequence>MAVKAMHHVGITVTDLAAAVAFFEELGLELEGKMHMEGPFVDGVIGLDGSRSQIAMLRTPDDRYRIEFSEFQAPQSIDGSSHAPIHAVGLRHIAFVVDDLDDTLARLRPHGAELVRNVETYQDILRTCYVRGPEGILVELSEFFS</sequence>
<organism evidence="3 4">
    <name type="scientific">Lentzea atacamensis</name>
    <dbReference type="NCBI Taxonomy" id="531938"/>
    <lineage>
        <taxon>Bacteria</taxon>
        <taxon>Bacillati</taxon>
        <taxon>Actinomycetota</taxon>
        <taxon>Actinomycetes</taxon>
        <taxon>Pseudonocardiales</taxon>
        <taxon>Pseudonocardiaceae</taxon>
        <taxon>Lentzea</taxon>
    </lineage>
</organism>
<dbReference type="Gene3D" id="3.10.180.10">
    <property type="entry name" value="2,3-Dihydroxybiphenyl 1,2-Dioxygenase, domain 1"/>
    <property type="match status" value="1"/>
</dbReference>
<dbReference type="Proteomes" id="UP000246005">
    <property type="component" value="Unassembled WGS sequence"/>
</dbReference>
<feature type="domain" description="VOC" evidence="2">
    <location>
        <begin position="5"/>
        <end position="143"/>
    </location>
</feature>
<dbReference type="EMBL" id="QGHB01000004">
    <property type="protein sequence ID" value="PWK87466.1"/>
    <property type="molecule type" value="Genomic_DNA"/>
</dbReference>
<evidence type="ECO:0000256" key="1">
    <source>
        <dbReference type="ARBA" id="ARBA00022723"/>
    </source>
</evidence>
<reference evidence="3 4" key="1">
    <citation type="submission" date="2018-05" db="EMBL/GenBank/DDBJ databases">
        <title>Genomic Encyclopedia of Type Strains, Phase IV (KMG-IV): sequencing the most valuable type-strain genomes for metagenomic binning, comparative biology and taxonomic classification.</title>
        <authorList>
            <person name="Goeker M."/>
        </authorList>
    </citation>
    <scope>NUCLEOTIDE SEQUENCE [LARGE SCALE GENOMIC DNA]</scope>
    <source>
        <strain evidence="3 4">DSM 45480</strain>
    </source>
</reference>
<protein>
    <submittedName>
        <fullName evidence="3">Catechol 2,3-dioxygenase-like lactoylglutathione lyase family enzyme</fullName>
    </submittedName>
</protein>
<dbReference type="InterPro" id="IPR029068">
    <property type="entry name" value="Glyas_Bleomycin-R_OHBP_Dase"/>
</dbReference>
<accession>A0A316I228</accession>
<dbReference type="InterPro" id="IPR037523">
    <property type="entry name" value="VOC_core"/>
</dbReference>
<dbReference type="Pfam" id="PF00903">
    <property type="entry name" value="Glyoxalase"/>
    <property type="match status" value="1"/>
</dbReference>
<dbReference type="InterPro" id="IPR051785">
    <property type="entry name" value="MMCE/EMCE_epimerase"/>
</dbReference>
<dbReference type="GO" id="GO:0004493">
    <property type="term" value="F:methylmalonyl-CoA epimerase activity"/>
    <property type="evidence" value="ECO:0007669"/>
    <property type="project" value="TreeGrafter"/>
</dbReference>
<evidence type="ECO:0000259" key="2">
    <source>
        <dbReference type="PROSITE" id="PS51819"/>
    </source>
</evidence>
<gene>
    <name evidence="3" type="ORF">C8D88_104627</name>
</gene>
<dbReference type="PANTHER" id="PTHR43048">
    <property type="entry name" value="METHYLMALONYL-COA EPIMERASE"/>
    <property type="match status" value="1"/>
</dbReference>
<dbReference type="AlphaFoldDB" id="A0A316I228"/>
<dbReference type="PROSITE" id="PS51819">
    <property type="entry name" value="VOC"/>
    <property type="match status" value="1"/>
</dbReference>
<dbReference type="GO" id="GO:0046491">
    <property type="term" value="P:L-methylmalonyl-CoA metabolic process"/>
    <property type="evidence" value="ECO:0007669"/>
    <property type="project" value="TreeGrafter"/>
</dbReference>
<dbReference type="GO" id="GO:0016829">
    <property type="term" value="F:lyase activity"/>
    <property type="evidence" value="ECO:0007669"/>
    <property type="project" value="UniProtKB-KW"/>
</dbReference>
<dbReference type="InterPro" id="IPR004360">
    <property type="entry name" value="Glyas_Fos-R_dOase_dom"/>
</dbReference>
<keyword evidence="1" id="KW-0479">Metal-binding</keyword>
<dbReference type="PANTHER" id="PTHR43048:SF5">
    <property type="entry name" value="BLR5325 PROTEIN"/>
    <property type="match status" value="1"/>
</dbReference>
<dbReference type="RefSeq" id="WP_109637015.1">
    <property type="nucleotide sequence ID" value="NZ_QGHB01000004.1"/>
</dbReference>
<keyword evidence="3" id="KW-0223">Dioxygenase</keyword>
<proteinExistence type="predicted"/>
<name>A0A316I228_9PSEU</name>
<dbReference type="CDD" id="cd08353">
    <property type="entry name" value="VOC_like"/>
    <property type="match status" value="1"/>
</dbReference>
<comment type="caution">
    <text evidence="3">The sequence shown here is derived from an EMBL/GenBank/DDBJ whole genome shotgun (WGS) entry which is preliminary data.</text>
</comment>
<evidence type="ECO:0000313" key="3">
    <source>
        <dbReference type="EMBL" id="PWK87466.1"/>
    </source>
</evidence>
<dbReference type="SUPFAM" id="SSF54593">
    <property type="entry name" value="Glyoxalase/Bleomycin resistance protein/Dihydroxybiphenyl dioxygenase"/>
    <property type="match status" value="1"/>
</dbReference>
<dbReference type="GO" id="GO:0051213">
    <property type="term" value="F:dioxygenase activity"/>
    <property type="evidence" value="ECO:0007669"/>
    <property type="project" value="UniProtKB-KW"/>
</dbReference>